<keyword evidence="3" id="KW-1185">Reference proteome</keyword>
<name>A0A1M2VC64_TRAPU</name>
<evidence type="ECO:0000313" key="2">
    <source>
        <dbReference type="EMBL" id="OJT05189.1"/>
    </source>
</evidence>
<comment type="caution">
    <text evidence="2">The sequence shown here is derived from an EMBL/GenBank/DDBJ whole genome shotgun (WGS) entry which is preliminary data.</text>
</comment>
<dbReference type="AlphaFoldDB" id="A0A1M2VC64"/>
<dbReference type="OrthoDB" id="2758840at2759"/>
<evidence type="ECO:0000313" key="3">
    <source>
        <dbReference type="Proteomes" id="UP000184267"/>
    </source>
</evidence>
<feature type="compositionally biased region" description="Basic and acidic residues" evidence="1">
    <location>
        <begin position="97"/>
        <end position="107"/>
    </location>
</feature>
<reference evidence="2 3" key="1">
    <citation type="submission" date="2016-10" db="EMBL/GenBank/DDBJ databases">
        <title>Genome sequence of the basidiomycete white-rot fungus Trametes pubescens.</title>
        <authorList>
            <person name="Makela M.R."/>
            <person name="Granchi Z."/>
            <person name="Peng M."/>
            <person name="De Vries R.P."/>
            <person name="Grigoriev I."/>
            <person name="Riley R."/>
            <person name="Hilden K."/>
        </authorList>
    </citation>
    <scope>NUCLEOTIDE SEQUENCE [LARGE SCALE GENOMIC DNA]</scope>
    <source>
        <strain evidence="2 3">FBCC735</strain>
    </source>
</reference>
<organism evidence="2 3">
    <name type="scientific">Trametes pubescens</name>
    <name type="common">White-rot fungus</name>
    <dbReference type="NCBI Taxonomy" id="154538"/>
    <lineage>
        <taxon>Eukaryota</taxon>
        <taxon>Fungi</taxon>
        <taxon>Dikarya</taxon>
        <taxon>Basidiomycota</taxon>
        <taxon>Agaricomycotina</taxon>
        <taxon>Agaricomycetes</taxon>
        <taxon>Polyporales</taxon>
        <taxon>Polyporaceae</taxon>
        <taxon>Trametes</taxon>
    </lineage>
</organism>
<dbReference type="EMBL" id="MNAD01001480">
    <property type="protein sequence ID" value="OJT05189.1"/>
    <property type="molecule type" value="Genomic_DNA"/>
</dbReference>
<accession>A0A1M2VC64</accession>
<evidence type="ECO:0000256" key="1">
    <source>
        <dbReference type="SAM" id="MobiDB-lite"/>
    </source>
</evidence>
<feature type="region of interest" description="Disordered" evidence="1">
    <location>
        <begin position="1"/>
        <end position="139"/>
    </location>
</feature>
<sequence length="139" mass="14617">MPPAKRAHLRSEHSSSTESTSRPLAQTRSSQQSRGEVPQSPAEPPPPPVESARSTVSSNRYSALAALASGAPPASIVSLQRSSNSAHSARTPQSRPATREPRYETDGGVRLAGGPPGAALNDDVLSDVQSTFPPPYDMY</sequence>
<protein>
    <submittedName>
        <fullName evidence="2">Uncharacterized protein</fullName>
    </submittedName>
</protein>
<feature type="compositionally biased region" description="Polar residues" evidence="1">
    <location>
        <begin position="77"/>
        <end position="96"/>
    </location>
</feature>
<feature type="compositionally biased region" description="Low complexity" evidence="1">
    <location>
        <begin position="62"/>
        <end position="75"/>
    </location>
</feature>
<gene>
    <name evidence="2" type="ORF">TRAPUB_4014</name>
</gene>
<dbReference type="Proteomes" id="UP000184267">
    <property type="component" value="Unassembled WGS sequence"/>
</dbReference>
<proteinExistence type="predicted"/>